<evidence type="ECO:0000313" key="3">
    <source>
        <dbReference type="Proteomes" id="UP000217141"/>
    </source>
</evidence>
<evidence type="ECO:0000256" key="1">
    <source>
        <dbReference type="SAM" id="SignalP"/>
    </source>
</evidence>
<reference evidence="2 3" key="1">
    <citation type="submission" date="2017-08" db="EMBL/GenBank/DDBJ databases">
        <title>Whole Genome Sequence of Sphingobium hydrophobicum C1: Insights into Adaption to the Electronic-waste Contaminated Sediment.</title>
        <authorList>
            <person name="Song D."/>
            <person name="Chen X."/>
            <person name="Xu M."/>
        </authorList>
    </citation>
    <scope>NUCLEOTIDE SEQUENCE [LARGE SCALE GENOMIC DNA]</scope>
    <source>
        <strain evidence="2 3">C1</strain>
    </source>
</reference>
<feature type="signal peptide" evidence="1">
    <location>
        <begin position="1"/>
        <end position="22"/>
    </location>
</feature>
<evidence type="ECO:0000313" key="2">
    <source>
        <dbReference type="EMBL" id="ASY43093.1"/>
    </source>
</evidence>
<sequence length="363" mass="38843">MIRFFALTIALAASSLAAPLSAQPAAPTEITAPADQPWLHEPSNILFPAAIDRFARTEVKDLSNGRLLDVSIAYDDPVAKTHTNFYVYHAAEPSTALWFDVAATMIATNSKFGTVTPQADPVAFAIPGATLASGLRQSFSVTQLGRSSGVALIALGEWIVKLRMTSPVHDAAQLDAAMDRMIRQIGWPKTLPPLTAATPFHACEKARPFGPDAKKRKLDGAAVLLGAMAGKVDTDDRSKARDKGEVPAPLALCIHSDRISGRLPIYQGEKREDGYLIPLGDSGELLVVERDTLSGLLLGSNGPAPWSLTVKKHDKWLQYASYDAMPPPAQAILAVQSEHPVSVTTVYGKDNSITFSPDAIGDK</sequence>
<name>A0A249MP05_SPHXE</name>
<gene>
    <name evidence="2" type="ORF">CJD35_00445</name>
</gene>
<dbReference type="AlphaFoldDB" id="A0A249MP05"/>
<organism evidence="2 3">
    <name type="scientific">Sphingobium xenophagum</name>
    <dbReference type="NCBI Taxonomy" id="121428"/>
    <lineage>
        <taxon>Bacteria</taxon>
        <taxon>Pseudomonadati</taxon>
        <taxon>Pseudomonadota</taxon>
        <taxon>Alphaproteobacteria</taxon>
        <taxon>Sphingomonadales</taxon>
        <taxon>Sphingomonadaceae</taxon>
        <taxon>Sphingobium</taxon>
    </lineage>
</organism>
<accession>A0A249MP05</accession>
<dbReference type="EMBL" id="CP022745">
    <property type="protein sequence ID" value="ASY43093.1"/>
    <property type="molecule type" value="Genomic_DNA"/>
</dbReference>
<dbReference type="Proteomes" id="UP000217141">
    <property type="component" value="Chromosome I"/>
</dbReference>
<feature type="chain" id="PRO_5012603088" evidence="1">
    <location>
        <begin position="23"/>
        <end position="363"/>
    </location>
</feature>
<protein>
    <submittedName>
        <fullName evidence="2">Uncharacterized protein</fullName>
    </submittedName>
</protein>
<proteinExistence type="predicted"/>
<keyword evidence="1" id="KW-0732">Signal</keyword>
<dbReference type="RefSeq" id="WP_017183678.1">
    <property type="nucleotide sequence ID" value="NZ_CP022745.1"/>
</dbReference>
<dbReference type="KEGG" id="shyd:CJD35_00445"/>